<sequence>MSFIKASVAAFTLSIVSLLGIVHLSEAKPQTPQRIRFDPPTPPDPGEPSDRGQGGGSRGPCEERYQSFTALVPVIRPDTLWGLTVRDRPTVWFSLPAQLNTEAPAQWRLQDAKGKLIYKTILRIPKTTSTSQIISLSVPTTAPPLTKGTYRWELAIFCDESIDTPVVRRGTIEHMTASPKLQQELAIAKTPLERATNYAKYGIWYDALSELGTQIRVSKNNNAIAAWNELLQQQNLTAPPTITPCCTTK</sequence>
<reference evidence="2 3" key="2">
    <citation type="submission" date="2018-03" db="EMBL/GenBank/DDBJ databases">
        <title>The ancient ancestry and fast evolution of plastids.</title>
        <authorList>
            <person name="Moore K.R."/>
            <person name="Magnabosco C."/>
            <person name="Momper L."/>
            <person name="Gold D.A."/>
            <person name="Bosak T."/>
            <person name="Fournier G.P."/>
        </authorList>
    </citation>
    <scope>NUCLEOTIDE SEQUENCE [LARGE SCALE GENOMIC DNA]</scope>
    <source>
        <strain evidence="2 3">ULC007</strain>
    </source>
</reference>
<dbReference type="STRING" id="1920490.GCA_001895925_01976"/>
<protein>
    <submittedName>
        <fullName evidence="2">DUF928 domain-containing protein</fullName>
    </submittedName>
</protein>
<comment type="caution">
    <text evidence="2">The sequence shown here is derived from an EMBL/GenBank/DDBJ whole genome shotgun (WGS) entry which is preliminary data.</text>
</comment>
<name>A0A2T1D970_9CYAN</name>
<evidence type="ECO:0000313" key="2">
    <source>
        <dbReference type="EMBL" id="PSB17050.1"/>
    </source>
</evidence>
<dbReference type="Pfam" id="PF06051">
    <property type="entry name" value="DUF928"/>
    <property type="match status" value="1"/>
</dbReference>
<feature type="region of interest" description="Disordered" evidence="1">
    <location>
        <begin position="30"/>
        <end position="62"/>
    </location>
</feature>
<dbReference type="EMBL" id="PVWG01000033">
    <property type="protein sequence ID" value="PSB17050.1"/>
    <property type="molecule type" value="Genomic_DNA"/>
</dbReference>
<dbReference type="AlphaFoldDB" id="A0A2T1D970"/>
<organism evidence="2 3">
    <name type="scientific">Phormidesmis priestleyi ULC007</name>
    <dbReference type="NCBI Taxonomy" id="1920490"/>
    <lineage>
        <taxon>Bacteria</taxon>
        <taxon>Bacillati</taxon>
        <taxon>Cyanobacteriota</taxon>
        <taxon>Cyanophyceae</taxon>
        <taxon>Leptolyngbyales</taxon>
        <taxon>Leptolyngbyaceae</taxon>
        <taxon>Phormidesmis</taxon>
    </lineage>
</organism>
<dbReference type="OrthoDB" id="536034at2"/>
<dbReference type="Proteomes" id="UP000238634">
    <property type="component" value="Unassembled WGS sequence"/>
</dbReference>
<evidence type="ECO:0000256" key="1">
    <source>
        <dbReference type="SAM" id="MobiDB-lite"/>
    </source>
</evidence>
<proteinExistence type="predicted"/>
<evidence type="ECO:0000313" key="3">
    <source>
        <dbReference type="Proteomes" id="UP000238634"/>
    </source>
</evidence>
<reference evidence="2 3" key="1">
    <citation type="submission" date="2018-02" db="EMBL/GenBank/DDBJ databases">
        <authorList>
            <person name="Cohen D.B."/>
            <person name="Kent A.D."/>
        </authorList>
    </citation>
    <scope>NUCLEOTIDE SEQUENCE [LARGE SCALE GENOMIC DNA]</scope>
    <source>
        <strain evidence="2 3">ULC007</strain>
    </source>
</reference>
<accession>A0A2T1D970</accession>
<keyword evidence="3" id="KW-1185">Reference proteome</keyword>
<gene>
    <name evidence="2" type="ORF">C7B65_19755</name>
</gene>
<dbReference type="RefSeq" id="WP_073074387.1">
    <property type="nucleotide sequence ID" value="NZ_MPPI01000035.1"/>
</dbReference>
<dbReference type="InterPro" id="IPR010328">
    <property type="entry name" value="DUF928"/>
</dbReference>